<protein>
    <submittedName>
        <fullName evidence="1">Uncharacterized protein</fullName>
    </submittedName>
</protein>
<reference evidence="1 2" key="1">
    <citation type="submission" date="2023-10" db="EMBL/GenBank/DDBJ databases">
        <authorList>
            <person name="Wang X.X."/>
        </authorList>
    </citation>
    <scope>NUCLEOTIDE SEQUENCE [LARGE SCALE GENOMIC DNA]</scope>
    <source>
        <strain evidence="1 2">NBRC 12816</strain>
    </source>
</reference>
<keyword evidence="2" id="KW-1185">Reference proteome</keyword>
<dbReference type="Proteomes" id="UP001278571">
    <property type="component" value="Unassembled WGS sequence"/>
</dbReference>
<comment type="caution">
    <text evidence="1">The sequence shown here is derived from an EMBL/GenBank/DDBJ whole genome shotgun (WGS) entry which is preliminary data.</text>
</comment>
<gene>
    <name evidence="1" type="ORF">R2363_27710</name>
</gene>
<sequence length="132" mass="13915">MSSSLVPPDVAAFVAAASRLPLTALQEIRHATAVAVASGAFDHAVVPAFDAARFSALDKLVRDSFRPRAEELRAARPGGGLHAAISRTTTAAQAVWKRDRLTAEEYATLTGVFPAYGVTVPDHPDHRADPAS</sequence>
<organism evidence="1 2">
    <name type="scientific">Streptomyces roseolus</name>
    <dbReference type="NCBI Taxonomy" id="67358"/>
    <lineage>
        <taxon>Bacteria</taxon>
        <taxon>Bacillati</taxon>
        <taxon>Actinomycetota</taxon>
        <taxon>Actinomycetes</taxon>
        <taxon>Kitasatosporales</taxon>
        <taxon>Streptomycetaceae</taxon>
        <taxon>Streptomyces</taxon>
    </lineage>
</organism>
<dbReference type="EMBL" id="JAWJZF010000480">
    <property type="protein sequence ID" value="MDX2295947.1"/>
    <property type="molecule type" value="Genomic_DNA"/>
</dbReference>
<name>A0ABU4KE02_9ACTN</name>
<dbReference type="RefSeq" id="WP_319012130.1">
    <property type="nucleotide sequence ID" value="NZ_JAWJZF010000480.1"/>
</dbReference>
<evidence type="ECO:0000313" key="2">
    <source>
        <dbReference type="Proteomes" id="UP001278571"/>
    </source>
</evidence>
<evidence type="ECO:0000313" key="1">
    <source>
        <dbReference type="EMBL" id="MDX2295947.1"/>
    </source>
</evidence>
<accession>A0ABU4KE02</accession>
<proteinExistence type="predicted"/>